<evidence type="ECO:0000313" key="3">
    <source>
        <dbReference type="EMBL" id="VFR42779.1"/>
    </source>
</evidence>
<dbReference type="EMBL" id="CAADIL010000017">
    <property type="protein sequence ID" value="VFR73128.1"/>
    <property type="molecule type" value="Genomic_DNA"/>
</dbReference>
<gene>
    <name evidence="1" type="ORF">ANDA3_0622</name>
    <name evidence="2" type="ORF">BER1_0669</name>
    <name evidence="3" type="ORF">BER2_0668</name>
    <name evidence="4" type="ORF">DAR2_0493</name>
</gene>
<evidence type="ECO:0000313" key="4">
    <source>
        <dbReference type="EMBL" id="VFR73128.1"/>
    </source>
</evidence>
<dbReference type="EMBL" id="CAADIC010000015">
    <property type="protein sequence ID" value="VFR32249.1"/>
    <property type="molecule type" value="Genomic_DNA"/>
</dbReference>
<reference evidence="3" key="1">
    <citation type="submission" date="2019-03" db="EMBL/GenBank/DDBJ databases">
        <authorList>
            <person name="Danneels B."/>
        </authorList>
    </citation>
    <scope>NUCLEOTIDE SEQUENCE</scope>
</reference>
<proteinExistence type="predicted"/>
<dbReference type="AlphaFoldDB" id="A0A484R0A0"/>
<dbReference type="EMBL" id="CAADIE010000005">
    <property type="protein sequence ID" value="VFR37639.1"/>
    <property type="molecule type" value="Genomic_DNA"/>
</dbReference>
<dbReference type="EMBL" id="CAADIH010000014">
    <property type="protein sequence ID" value="VFR42779.1"/>
    <property type="molecule type" value="Genomic_DNA"/>
</dbReference>
<evidence type="ECO:0000313" key="2">
    <source>
        <dbReference type="EMBL" id="VFR37639.1"/>
    </source>
</evidence>
<sequence>MTPCLLLRGMCGDLMWAGRGRIAEKRGEMAPLRHRGKSLVSFAGAALRGTPAWCAMPRRRACRHRLRHQFGAGMSTR</sequence>
<protein>
    <submittedName>
        <fullName evidence="3">Uncharacterized protein</fullName>
    </submittedName>
</protein>
<evidence type="ECO:0000313" key="1">
    <source>
        <dbReference type="EMBL" id="VFR32249.1"/>
    </source>
</evidence>
<accession>A0A484R0A0</accession>
<name>A0A484R0A0_9ZZZZ</name>
<organism evidence="3">
    <name type="scientific">plant metagenome</name>
    <dbReference type="NCBI Taxonomy" id="1297885"/>
    <lineage>
        <taxon>unclassified sequences</taxon>
        <taxon>metagenomes</taxon>
        <taxon>organismal metagenomes</taxon>
    </lineage>
</organism>